<evidence type="ECO:0000256" key="8">
    <source>
        <dbReference type="PIRSR" id="PIRSR602401-1"/>
    </source>
</evidence>
<gene>
    <name evidence="10" type="ORF">N7472_010925</name>
</gene>
<sequence length="530" mass="60369">MALFSVFPVSLWLIAAGTFAVYHAIRAVYLIFFSPLAVFPGSPWAALGEYWEAYWNIGLRPGHKGQTLFKLEEMHKRLGPALRMGPNEVHIYDPAFYHELYRPGSRYYKDPSMHKVLGAPSSTLAESDPVRHKQRKAPLESLFSKKNMLSLEPMLMEHVDYCSKRFDELFVQGKPVSMEWALKSLAMDMVSQFAFGQSLNALSHPEFKSLPVRVFQQYLPSLHVIKAFPFVRILNSLPLWIAKRISHSVEMGHELEQFAARRIDEYIATAAAGKTPAFPTLMEKLLIPLPEKGYAVPDKQGLRDELLTVISAGDDTTGIANTVTLFNIFNDREIHDRLLAELKTVMPTPNSHVSYIQLEALPYLVRVFYLLLKTIELTLYGTNQTAVIKEGLRYSSPAASRTPRLVPPGGVRLPDGRFIPAGTRVGMAIYHIHYNETLFENPRVFDPERWLQRSEVTAERAKFLVPFSRGSRSCLGINMAYMEMYMATAYIVRRFDLDLVGTTVEDMKWDDMVVPQFHGEFLALTKRRED</sequence>
<keyword evidence="7 9" id="KW-0503">Monooxygenase</keyword>
<evidence type="ECO:0000256" key="4">
    <source>
        <dbReference type="ARBA" id="ARBA00022723"/>
    </source>
</evidence>
<dbReference type="SUPFAM" id="SSF48264">
    <property type="entry name" value="Cytochrome P450"/>
    <property type="match status" value="1"/>
</dbReference>
<keyword evidence="11" id="KW-1185">Reference proteome</keyword>
<dbReference type="Proteomes" id="UP001150879">
    <property type="component" value="Unassembled WGS sequence"/>
</dbReference>
<dbReference type="Pfam" id="PF00067">
    <property type="entry name" value="p450"/>
    <property type="match status" value="2"/>
</dbReference>
<dbReference type="CDD" id="cd11062">
    <property type="entry name" value="CYP58-like"/>
    <property type="match status" value="1"/>
</dbReference>
<reference evidence="10" key="2">
    <citation type="journal article" date="2023" name="IMA Fungus">
        <title>Comparative genomic study of the Penicillium genus elucidates a diverse pangenome and 15 lateral gene transfer events.</title>
        <authorList>
            <person name="Petersen C."/>
            <person name="Sorensen T."/>
            <person name="Nielsen M.R."/>
            <person name="Sondergaard T.E."/>
            <person name="Sorensen J.L."/>
            <person name="Fitzpatrick D.A."/>
            <person name="Frisvad J.C."/>
            <person name="Nielsen K.L."/>
        </authorList>
    </citation>
    <scope>NUCLEOTIDE SEQUENCE</scope>
    <source>
        <strain evidence="10">IBT 16849</strain>
    </source>
</reference>
<dbReference type="GO" id="GO:0016705">
    <property type="term" value="F:oxidoreductase activity, acting on paired donors, with incorporation or reduction of molecular oxygen"/>
    <property type="evidence" value="ECO:0007669"/>
    <property type="project" value="InterPro"/>
</dbReference>
<dbReference type="GO" id="GO:0043386">
    <property type="term" value="P:mycotoxin biosynthetic process"/>
    <property type="evidence" value="ECO:0007669"/>
    <property type="project" value="UniProtKB-ARBA"/>
</dbReference>
<dbReference type="InterPro" id="IPR050121">
    <property type="entry name" value="Cytochrome_P450_monoxygenase"/>
</dbReference>
<dbReference type="EMBL" id="JAPQKP010000006">
    <property type="protein sequence ID" value="KAJ5186085.1"/>
    <property type="molecule type" value="Genomic_DNA"/>
</dbReference>
<dbReference type="OrthoDB" id="3945418at2759"/>
<evidence type="ECO:0000256" key="9">
    <source>
        <dbReference type="RuleBase" id="RU000461"/>
    </source>
</evidence>
<evidence type="ECO:0000256" key="7">
    <source>
        <dbReference type="ARBA" id="ARBA00023033"/>
    </source>
</evidence>
<keyword evidence="4 8" id="KW-0479">Metal-binding</keyword>
<dbReference type="PANTHER" id="PTHR24305">
    <property type="entry name" value="CYTOCHROME P450"/>
    <property type="match status" value="1"/>
</dbReference>
<evidence type="ECO:0000256" key="1">
    <source>
        <dbReference type="ARBA" id="ARBA00001971"/>
    </source>
</evidence>
<dbReference type="PANTHER" id="PTHR24305:SF157">
    <property type="entry name" value="N-ACETYLTRYPTOPHAN 6-HYDROXYLASE IVOC-RELATED"/>
    <property type="match status" value="1"/>
</dbReference>
<dbReference type="GO" id="GO:0004497">
    <property type="term" value="F:monooxygenase activity"/>
    <property type="evidence" value="ECO:0007669"/>
    <property type="project" value="UniProtKB-KW"/>
</dbReference>
<name>A0A9W9M1V4_9EURO</name>
<evidence type="ECO:0000256" key="5">
    <source>
        <dbReference type="ARBA" id="ARBA00023002"/>
    </source>
</evidence>
<protein>
    <submittedName>
        <fullName evidence="10">Cytochrome P450</fullName>
    </submittedName>
</protein>
<evidence type="ECO:0000256" key="2">
    <source>
        <dbReference type="ARBA" id="ARBA00010617"/>
    </source>
</evidence>
<dbReference type="InterPro" id="IPR002401">
    <property type="entry name" value="Cyt_P450_E_grp-I"/>
</dbReference>
<dbReference type="AlphaFoldDB" id="A0A9W9M1V4"/>
<accession>A0A9W9M1V4</accession>
<dbReference type="GO" id="GO:0020037">
    <property type="term" value="F:heme binding"/>
    <property type="evidence" value="ECO:0007669"/>
    <property type="project" value="InterPro"/>
</dbReference>
<dbReference type="InterPro" id="IPR036396">
    <property type="entry name" value="Cyt_P450_sf"/>
</dbReference>
<reference evidence="10" key="1">
    <citation type="submission" date="2022-11" db="EMBL/GenBank/DDBJ databases">
        <authorList>
            <person name="Petersen C."/>
        </authorList>
    </citation>
    <scope>NUCLEOTIDE SEQUENCE</scope>
    <source>
        <strain evidence="10">IBT 16849</strain>
    </source>
</reference>
<keyword evidence="5 9" id="KW-0560">Oxidoreductase</keyword>
<dbReference type="GO" id="GO:0005506">
    <property type="term" value="F:iron ion binding"/>
    <property type="evidence" value="ECO:0007669"/>
    <property type="project" value="InterPro"/>
</dbReference>
<comment type="similarity">
    <text evidence="2 9">Belongs to the cytochrome P450 family.</text>
</comment>
<evidence type="ECO:0000256" key="6">
    <source>
        <dbReference type="ARBA" id="ARBA00023004"/>
    </source>
</evidence>
<evidence type="ECO:0000313" key="10">
    <source>
        <dbReference type="EMBL" id="KAJ5186085.1"/>
    </source>
</evidence>
<evidence type="ECO:0000256" key="3">
    <source>
        <dbReference type="ARBA" id="ARBA00022617"/>
    </source>
</evidence>
<dbReference type="PROSITE" id="PS00086">
    <property type="entry name" value="CYTOCHROME_P450"/>
    <property type="match status" value="1"/>
</dbReference>
<dbReference type="Gene3D" id="1.10.630.10">
    <property type="entry name" value="Cytochrome P450"/>
    <property type="match status" value="1"/>
</dbReference>
<proteinExistence type="inferred from homology"/>
<keyword evidence="3 8" id="KW-0349">Heme</keyword>
<dbReference type="PRINTS" id="PR00385">
    <property type="entry name" value="P450"/>
</dbReference>
<keyword evidence="6 8" id="KW-0408">Iron</keyword>
<feature type="binding site" description="axial binding residue" evidence="8">
    <location>
        <position position="474"/>
    </location>
    <ligand>
        <name>heme</name>
        <dbReference type="ChEBI" id="CHEBI:30413"/>
    </ligand>
    <ligandPart>
        <name>Fe</name>
        <dbReference type="ChEBI" id="CHEBI:18248"/>
    </ligandPart>
</feature>
<organism evidence="10 11">
    <name type="scientific">Penicillium cf. griseofulvum</name>
    <dbReference type="NCBI Taxonomy" id="2972120"/>
    <lineage>
        <taxon>Eukaryota</taxon>
        <taxon>Fungi</taxon>
        <taxon>Dikarya</taxon>
        <taxon>Ascomycota</taxon>
        <taxon>Pezizomycotina</taxon>
        <taxon>Eurotiomycetes</taxon>
        <taxon>Eurotiomycetidae</taxon>
        <taxon>Eurotiales</taxon>
        <taxon>Aspergillaceae</taxon>
        <taxon>Penicillium</taxon>
    </lineage>
</organism>
<evidence type="ECO:0000313" key="11">
    <source>
        <dbReference type="Proteomes" id="UP001150879"/>
    </source>
</evidence>
<comment type="caution">
    <text evidence="10">The sequence shown here is derived from an EMBL/GenBank/DDBJ whole genome shotgun (WGS) entry which is preliminary data.</text>
</comment>
<dbReference type="InterPro" id="IPR017972">
    <property type="entry name" value="Cyt_P450_CS"/>
</dbReference>
<dbReference type="PRINTS" id="PR00463">
    <property type="entry name" value="EP450I"/>
</dbReference>
<dbReference type="InterPro" id="IPR001128">
    <property type="entry name" value="Cyt_P450"/>
</dbReference>
<comment type="cofactor">
    <cofactor evidence="1 8">
        <name>heme</name>
        <dbReference type="ChEBI" id="CHEBI:30413"/>
    </cofactor>
</comment>